<sequence length="465" mass="53338">MAAVESGLPKVQQEQSEALRIGIENKGAGIVHEDELRQSLAECRVSIKEMLAQPCQDDMECLWEKASICRIPQYLKNGKDKDYDPQIVSLGPYHHGKEHLRPMDQHKLRCLRRILKRSNNEIDPYLNSVKDVEGRARSCYDGMISMNSDDFVQMMVLDGCFVLELFLGFAVGFGQLGYRLSDPIFSMRGPMHTIQQDMILLENQIPLFILDLLLPLFPLNQLLGYDPNRNRLLVKLALEFFYSLQPIIIPFNGRTVDPSPIHGELHCLTLLWLSLSPSHIRLSPSRSLSLIEPVLPELSSRTIPCVTDLWKAGIEFSMRHTDSFMDIRFQKGTLKIPQLQIHDSTRSLFLNLIAFEQSRSDCIKYVASYVIFMDYLIKSPEDVGYLCHCKIIKHSLGSNAEVVAFFNQLCLGLDLDLNDHYLARLWKEYFTNPWSFISLVGGCILLVLACIQTFYTVYGYYRPRF</sequence>
<name>A0A059ALN7_EUCGR</name>
<dbReference type="PANTHER" id="PTHR31170">
    <property type="entry name" value="BNAC04G53230D PROTEIN"/>
    <property type="match status" value="1"/>
</dbReference>
<feature type="transmembrane region" description="Helical" evidence="1">
    <location>
        <begin position="434"/>
        <end position="455"/>
    </location>
</feature>
<dbReference type="STRING" id="71139.A0A059ALN7"/>
<gene>
    <name evidence="2" type="ORF">EUGRSUZ_I00875</name>
</gene>
<protein>
    <submittedName>
        <fullName evidence="2">Uncharacterized protein</fullName>
    </submittedName>
</protein>
<dbReference type="EMBL" id="KK198761">
    <property type="protein sequence ID" value="KCW54897.1"/>
    <property type="molecule type" value="Genomic_DNA"/>
</dbReference>
<keyword evidence="1" id="KW-0812">Transmembrane</keyword>
<dbReference type="eggNOG" id="ENOG502QPVJ">
    <property type="taxonomic scope" value="Eukaryota"/>
</dbReference>
<dbReference type="OMA" id="TWITEEA"/>
<organism evidence="2">
    <name type="scientific">Eucalyptus grandis</name>
    <name type="common">Flooded gum</name>
    <dbReference type="NCBI Taxonomy" id="71139"/>
    <lineage>
        <taxon>Eukaryota</taxon>
        <taxon>Viridiplantae</taxon>
        <taxon>Streptophyta</taxon>
        <taxon>Embryophyta</taxon>
        <taxon>Tracheophyta</taxon>
        <taxon>Spermatophyta</taxon>
        <taxon>Magnoliopsida</taxon>
        <taxon>eudicotyledons</taxon>
        <taxon>Gunneridae</taxon>
        <taxon>Pentapetalae</taxon>
        <taxon>rosids</taxon>
        <taxon>malvids</taxon>
        <taxon>Myrtales</taxon>
        <taxon>Myrtaceae</taxon>
        <taxon>Myrtoideae</taxon>
        <taxon>Eucalypteae</taxon>
        <taxon>Eucalyptus</taxon>
    </lineage>
</organism>
<dbReference type="AlphaFoldDB" id="A0A059ALN7"/>
<dbReference type="InParanoid" id="A0A059ALN7"/>
<dbReference type="Pfam" id="PF03140">
    <property type="entry name" value="DUF247"/>
    <property type="match status" value="1"/>
</dbReference>
<dbReference type="Gramene" id="KCW54897">
    <property type="protein sequence ID" value="KCW54897"/>
    <property type="gene ID" value="EUGRSUZ_I00875"/>
</dbReference>
<dbReference type="PANTHER" id="PTHR31170:SF25">
    <property type="entry name" value="BNAA09G04570D PROTEIN"/>
    <property type="match status" value="1"/>
</dbReference>
<keyword evidence="1" id="KW-0472">Membrane</keyword>
<dbReference type="InterPro" id="IPR004158">
    <property type="entry name" value="DUF247_pln"/>
</dbReference>
<evidence type="ECO:0000256" key="1">
    <source>
        <dbReference type="SAM" id="Phobius"/>
    </source>
</evidence>
<proteinExistence type="predicted"/>
<evidence type="ECO:0000313" key="2">
    <source>
        <dbReference type="EMBL" id="KCW54897.1"/>
    </source>
</evidence>
<accession>A0A059ALN7</accession>
<reference evidence="2" key="1">
    <citation type="submission" date="2013-07" db="EMBL/GenBank/DDBJ databases">
        <title>The genome of Eucalyptus grandis.</title>
        <authorList>
            <person name="Schmutz J."/>
            <person name="Hayes R."/>
            <person name="Myburg A."/>
            <person name="Tuskan G."/>
            <person name="Grattapaglia D."/>
            <person name="Rokhsar D.S."/>
        </authorList>
    </citation>
    <scope>NUCLEOTIDE SEQUENCE</scope>
    <source>
        <tissue evidence="2">Leaf extractions</tissue>
    </source>
</reference>
<keyword evidence="1" id="KW-1133">Transmembrane helix</keyword>